<keyword evidence="2" id="KW-1185">Reference proteome</keyword>
<dbReference type="RefSeq" id="WP_205114305.1">
    <property type="nucleotide sequence ID" value="NZ_JAFBCM010000001.1"/>
</dbReference>
<organism evidence="1 2">
    <name type="scientific">Tenggerimyces flavus</name>
    <dbReference type="NCBI Taxonomy" id="1708749"/>
    <lineage>
        <taxon>Bacteria</taxon>
        <taxon>Bacillati</taxon>
        <taxon>Actinomycetota</taxon>
        <taxon>Actinomycetes</taxon>
        <taxon>Propionibacteriales</taxon>
        <taxon>Nocardioidaceae</taxon>
        <taxon>Tenggerimyces</taxon>
    </lineage>
</organism>
<dbReference type="EMBL" id="JBHRZH010000009">
    <property type="protein sequence ID" value="MFC3761685.1"/>
    <property type="molecule type" value="Genomic_DNA"/>
</dbReference>
<sequence>MHNADLAPLLSLRWTELSPRIARDRVEGLGWKMCGQGDWAYAYRSPSGQLVARVSPFEPVYGYFVELCRRCAGNRHVPSLELATRLEGGGHLAVLEHLAVPARNSVETFLGDWERPARSDPDLRALRREVDAIDERGRRTVPWWTGIDLGERHVLLSTDGNLKVIDLFSVGWSLLDDLLRDPQAFASRVPPDRCRYLLDIPDLQLNDHPADYLPRLRAALAVMTS</sequence>
<reference evidence="2" key="1">
    <citation type="journal article" date="2019" name="Int. J. Syst. Evol. Microbiol.">
        <title>The Global Catalogue of Microorganisms (GCM) 10K type strain sequencing project: providing services to taxonomists for standard genome sequencing and annotation.</title>
        <authorList>
            <consortium name="The Broad Institute Genomics Platform"/>
            <consortium name="The Broad Institute Genome Sequencing Center for Infectious Disease"/>
            <person name="Wu L."/>
            <person name="Ma J."/>
        </authorList>
    </citation>
    <scope>NUCLEOTIDE SEQUENCE [LARGE SCALE GENOMIC DNA]</scope>
    <source>
        <strain evidence="2">CGMCC 4.7241</strain>
    </source>
</reference>
<comment type="caution">
    <text evidence="1">The sequence shown here is derived from an EMBL/GenBank/DDBJ whole genome shotgun (WGS) entry which is preliminary data.</text>
</comment>
<proteinExistence type="predicted"/>
<dbReference type="Proteomes" id="UP001595699">
    <property type="component" value="Unassembled WGS sequence"/>
</dbReference>
<protein>
    <submittedName>
        <fullName evidence="1">Uncharacterized protein</fullName>
    </submittedName>
</protein>
<evidence type="ECO:0000313" key="1">
    <source>
        <dbReference type="EMBL" id="MFC3761685.1"/>
    </source>
</evidence>
<evidence type="ECO:0000313" key="2">
    <source>
        <dbReference type="Proteomes" id="UP001595699"/>
    </source>
</evidence>
<accession>A0ABV7YDI2</accession>
<name>A0ABV7YDI2_9ACTN</name>
<gene>
    <name evidence="1" type="ORF">ACFOUW_12640</name>
</gene>